<accession>A0A3D8HCX7</accession>
<evidence type="ECO:0000313" key="3">
    <source>
        <dbReference type="EMBL" id="RDU48741.1"/>
    </source>
</evidence>
<evidence type="ECO:0000313" key="2">
    <source>
        <dbReference type="EMBL" id="MBC8602495.1"/>
    </source>
</evidence>
<gene>
    <name evidence="3" type="ORF">DWU89_12635</name>
    <name evidence="2" type="ORF">H8784_12325</name>
</gene>
<dbReference type="PROSITE" id="PS51257">
    <property type="entry name" value="PROKAR_LIPOPROTEIN"/>
    <property type="match status" value="1"/>
</dbReference>
<name>A0A3D8HCX7_9BACT</name>
<feature type="chain" id="PRO_5017574767" evidence="1">
    <location>
        <begin position="26"/>
        <end position="376"/>
    </location>
</feature>
<sequence length="376" mass="39700">MKYLKVTYKFVSLLFFGLCIGLVTGCTDEQAVEGPESGVMSEIHFQTSAFTRADGTNLESGAQVHIYPYHQKTGVTAPIITGGKAYTVNGADLAPAGEEATAMLLPSGTFGFYAVSTNSSSEAVPTFDTTAENGIPFKNENNTNTGNGNKGITTGLKNGVDYLFASATQQIQYGNGQNIALKFKHVTTQVQLTIVFSETACAVSNDAAKNFANATVCIQQTSTEKAYMRLYDGQIRFENMTGTTPVACGTAAASLSTSSMLSMAVDKETATVPTTAVPVNQIAICNMMPLKESSGQKMWIRVVIEGLKVGDETNATTHTYTGELEAANGWKAGESNRYTLTLSGGKVSFSGATVQPWVTGSSGGEVGNVTDKTETE</sequence>
<keyword evidence="5" id="KW-1185">Reference proteome</keyword>
<dbReference type="EMBL" id="QREV01000030">
    <property type="protein sequence ID" value="RDU48741.1"/>
    <property type="molecule type" value="Genomic_DNA"/>
</dbReference>
<reference evidence="2 5" key="2">
    <citation type="submission" date="2020-08" db="EMBL/GenBank/DDBJ databases">
        <title>Genome public.</title>
        <authorList>
            <person name="Liu C."/>
            <person name="Sun Q."/>
        </authorList>
    </citation>
    <scope>NUCLEOTIDE SEQUENCE [LARGE SCALE GENOMIC DNA]</scope>
    <source>
        <strain evidence="2 5">426_9</strain>
    </source>
</reference>
<dbReference type="Gene3D" id="2.60.40.2630">
    <property type="match status" value="1"/>
</dbReference>
<keyword evidence="1" id="KW-0732">Signal</keyword>
<evidence type="ECO:0000256" key="1">
    <source>
        <dbReference type="SAM" id="SignalP"/>
    </source>
</evidence>
<dbReference type="CDD" id="cd13121">
    <property type="entry name" value="BF2867_like_C"/>
    <property type="match status" value="1"/>
</dbReference>
<dbReference type="Proteomes" id="UP000629596">
    <property type="component" value="Unassembled WGS sequence"/>
</dbReference>
<protein>
    <submittedName>
        <fullName evidence="2">Fimbrillin family protein</fullName>
    </submittedName>
</protein>
<comment type="caution">
    <text evidence="3">The sequence shown here is derived from an EMBL/GenBank/DDBJ whole genome shotgun (WGS) entry which is preliminary data.</text>
</comment>
<dbReference type="RefSeq" id="WP_115500001.1">
    <property type="nucleotide sequence ID" value="NZ_JACRTI010000030.1"/>
</dbReference>
<dbReference type="EMBL" id="JACRTI010000030">
    <property type="protein sequence ID" value="MBC8602495.1"/>
    <property type="molecule type" value="Genomic_DNA"/>
</dbReference>
<dbReference type="AlphaFoldDB" id="A0A3D8HCX7"/>
<evidence type="ECO:0000313" key="5">
    <source>
        <dbReference type="Proteomes" id="UP000629596"/>
    </source>
</evidence>
<organism evidence="3 4">
    <name type="scientific">Parabacteroides acidifaciens</name>
    <dbReference type="NCBI Taxonomy" id="2290935"/>
    <lineage>
        <taxon>Bacteria</taxon>
        <taxon>Pseudomonadati</taxon>
        <taxon>Bacteroidota</taxon>
        <taxon>Bacteroidia</taxon>
        <taxon>Bacteroidales</taxon>
        <taxon>Tannerellaceae</taxon>
        <taxon>Parabacteroides</taxon>
    </lineage>
</organism>
<dbReference type="Pfam" id="PF13149">
    <property type="entry name" value="Mfa_like_1"/>
    <property type="match status" value="1"/>
</dbReference>
<feature type="signal peptide" evidence="1">
    <location>
        <begin position="1"/>
        <end position="25"/>
    </location>
</feature>
<dbReference type="Proteomes" id="UP000256321">
    <property type="component" value="Unassembled WGS sequence"/>
</dbReference>
<dbReference type="InterPro" id="IPR025049">
    <property type="entry name" value="Mfa-like_1"/>
</dbReference>
<evidence type="ECO:0000313" key="4">
    <source>
        <dbReference type="Proteomes" id="UP000256321"/>
    </source>
</evidence>
<reference evidence="3 4" key="1">
    <citation type="submission" date="2018-07" db="EMBL/GenBank/DDBJ databases">
        <title>Parabacteroides acidifaciens nov. sp., isolated from human feces.</title>
        <authorList>
            <person name="Wang Y.J."/>
        </authorList>
    </citation>
    <scope>NUCLEOTIDE SEQUENCE [LARGE SCALE GENOMIC DNA]</scope>
    <source>
        <strain evidence="3 4">426-9</strain>
    </source>
</reference>
<proteinExistence type="predicted"/>